<dbReference type="Pfam" id="PF13460">
    <property type="entry name" value="NAD_binding_10"/>
    <property type="match status" value="1"/>
</dbReference>
<dbReference type="Proteomes" id="UP000479241">
    <property type="component" value="Unassembled WGS sequence"/>
</dbReference>
<organism evidence="2 3">
    <name type="scientific">Blastococcus saxobsidens</name>
    <dbReference type="NCBI Taxonomy" id="138336"/>
    <lineage>
        <taxon>Bacteria</taxon>
        <taxon>Bacillati</taxon>
        <taxon>Actinomycetota</taxon>
        <taxon>Actinomycetes</taxon>
        <taxon>Geodermatophilales</taxon>
        <taxon>Geodermatophilaceae</taxon>
        <taxon>Blastococcus</taxon>
    </lineage>
</organism>
<dbReference type="InterPro" id="IPR016040">
    <property type="entry name" value="NAD(P)-bd_dom"/>
</dbReference>
<dbReference type="SUPFAM" id="SSF51735">
    <property type="entry name" value="NAD(P)-binding Rossmann-fold domains"/>
    <property type="match status" value="1"/>
</dbReference>
<dbReference type="Gene3D" id="3.40.50.720">
    <property type="entry name" value="NAD(P)-binding Rossmann-like Domain"/>
    <property type="match status" value="1"/>
</dbReference>
<dbReference type="EMBL" id="JAAGWG010000004">
    <property type="protein sequence ID" value="NEK84784.1"/>
    <property type="molecule type" value="Genomic_DNA"/>
</dbReference>
<feature type="domain" description="NAD(P)-binding" evidence="1">
    <location>
        <begin position="8"/>
        <end position="157"/>
    </location>
</feature>
<comment type="caution">
    <text evidence="2">The sequence shown here is derived from an EMBL/GenBank/DDBJ whole genome shotgun (WGS) entry which is preliminary data.</text>
</comment>
<dbReference type="PANTHER" id="PTHR43355:SF2">
    <property type="entry name" value="FLAVIN REDUCTASE (NADPH)"/>
    <property type="match status" value="1"/>
</dbReference>
<protein>
    <submittedName>
        <fullName evidence="2">NAD(P)H-binding protein</fullName>
    </submittedName>
</protein>
<dbReference type="AlphaFoldDB" id="A0A6L9VZJ8"/>
<name>A0A6L9VZJ8_9ACTN</name>
<sequence>MARISVFGGTGYAGSNIATEAVRRGHTVTSVSRSVPEQPLDGVTYLTGSLLDADIRAKALAEADVVVVAVAPRGDMAGSVQPGIAALIADAEQAGVRLGVIGGAGSLHVAEGGPLLFDTPDFPAEYRPESLEMAAALDDLRAAPETLDWFYLCPPAAFGGFAPGERRGTYRVADDVLLTDDEGTSFIGGEDFGAAVVDEIEQPAHRRARFTVAY</sequence>
<evidence type="ECO:0000313" key="2">
    <source>
        <dbReference type="EMBL" id="NEK84784.1"/>
    </source>
</evidence>
<dbReference type="RefSeq" id="WP_163202209.1">
    <property type="nucleotide sequence ID" value="NZ_JAAGWG010000004.1"/>
</dbReference>
<proteinExistence type="predicted"/>
<evidence type="ECO:0000313" key="3">
    <source>
        <dbReference type="Proteomes" id="UP000479241"/>
    </source>
</evidence>
<dbReference type="InterPro" id="IPR051606">
    <property type="entry name" value="Polyketide_Oxido-like"/>
</dbReference>
<dbReference type="GO" id="GO:0016646">
    <property type="term" value="F:oxidoreductase activity, acting on the CH-NH group of donors, NAD or NADP as acceptor"/>
    <property type="evidence" value="ECO:0007669"/>
    <property type="project" value="TreeGrafter"/>
</dbReference>
<dbReference type="PANTHER" id="PTHR43355">
    <property type="entry name" value="FLAVIN REDUCTASE (NADPH)"/>
    <property type="match status" value="1"/>
</dbReference>
<reference evidence="2 3" key="1">
    <citation type="submission" date="2019-12" db="EMBL/GenBank/DDBJ databases">
        <title>the WGS of Blastococcus saxobsidens 67B17.</title>
        <authorList>
            <person name="Jiang Z."/>
        </authorList>
    </citation>
    <scope>NUCLEOTIDE SEQUENCE [LARGE SCALE GENOMIC DNA]</scope>
    <source>
        <strain evidence="2 3">67B17</strain>
    </source>
</reference>
<dbReference type="InterPro" id="IPR036291">
    <property type="entry name" value="NAD(P)-bd_dom_sf"/>
</dbReference>
<accession>A0A6L9VZJ8</accession>
<gene>
    <name evidence="2" type="ORF">GCU60_03255</name>
</gene>
<evidence type="ECO:0000259" key="1">
    <source>
        <dbReference type="Pfam" id="PF13460"/>
    </source>
</evidence>